<evidence type="ECO:0000256" key="3">
    <source>
        <dbReference type="ARBA" id="ARBA00022989"/>
    </source>
</evidence>
<comment type="caution">
    <text evidence="7">The sequence shown here is derived from an EMBL/GenBank/DDBJ whole genome shotgun (WGS) entry which is preliminary data.</text>
</comment>
<evidence type="ECO:0000256" key="4">
    <source>
        <dbReference type="ARBA" id="ARBA00023136"/>
    </source>
</evidence>
<dbReference type="InterPro" id="IPR010432">
    <property type="entry name" value="RDD"/>
</dbReference>
<name>A0ABX2XN54_9FLAO</name>
<accession>A0ABX2XN54</accession>
<comment type="subcellular location">
    <subcellularLocation>
        <location evidence="1">Membrane</location>
        <topology evidence="1">Multi-pass membrane protein</topology>
    </subcellularLocation>
</comment>
<keyword evidence="8" id="KW-1185">Reference proteome</keyword>
<evidence type="ECO:0000256" key="1">
    <source>
        <dbReference type="ARBA" id="ARBA00004141"/>
    </source>
</evidence>
<feature type="domain" description="RDD" evidence="6">
    <location>
        <begin position="14"/>
        <end position="140"/>
    </location>
</feature>
<feature type="transmembrane region" description="Helical" evidence="5">
    <location>
        <begin position="108"/>
        <end position="125"/>
    </location>
</feature>
<protein>
    <recommendedName>
        <fullName evidence="6">RDD domain-containing protein</fullName>
    </recommendedName>
</protein>
<dbReference type="PANTHER" id="PTHR38480">
    <property type="entry name" value="SLR0254 PROTEIN"/>
    <property type="match status" value="1"/>
</dbReference>
<reference evidence="8" key="1">
    <citation type="submission" date="2016-03" db="EMBL/GenBank/DDBJ databases">
        <title>Draft genome sequence of Paenibacillus glacialis DSM 22343.</title>
        <authorList>
            <person name="Shin S.-K."/>
            <person name="Yi H."/>
        </authorList>
    </citation>
    <scope>NUCLEOTIDE SEQUENCE [LARGE SCALE GENOMIC DNA]</scope>
    <source>
        <strain evidence="8">CCUG 60099</strain>
    </source>
</reference>
<sequence length="157" mass="18072">MTQQMEQEKIATKPNLRKRIFAGLIDYSLMFGMSVVMFIYFGEETSTGYKLEGFPALTTSLIWCFYMIGFELKFGGTLGNLVFDLQVVSIRDNSTSSLTVGQSFKRHLVDLLDIWFFGLLGILLIKNTKYNQRLGDLWAKTIVIDSTDSQQFYKRFI</sequence>
<evidence type="ECO:0000256" key="2">
    <source>
        <dbReference type="ARBA" id="ARBA00022692"/>
    </source>
</evidence>
<evidence type="ECO:0000313" key="8">
    <source>
        <dbReference type="Proteomes" id="UP000093343"/>
    </source>
</evidence>
<keyword evidence="2 5" id="KW-0812">Transmembrane</keyword>
<proteinExistence type="predicted"/>
<evidence type="ECO:0000256" key="5">
    <source>
        <dbReference type="SAM" id="Phobius"/>
    </source>
</evidence>
<gene>
    <name evidence="7" type="ORF">FLP_03555</name>
</gene>
<dbReference type="Proteomes" id="UP000093343">
    <property type="component" value="Unassembled WGS sequence"/>
</dbReference>
<keyword evidence="3 5" id="KW-1133">Transmembrane helix</keyword>
<dbReference type="Pfam" id="PF06271">
    <property type="entry name" value="RDD"/>
    <property type="match status" value="1"/>
</dbReference>
<dbReference type="EMBL" id="LVEN01000005">
    <property type="protein sequence ID" value="OCB77032.1"/>
    <property type="molecule type" value="Genomic_DNA"/>
</dbReference>
<evidence type="ECO:0000313" key="7">
    <source>
        <dbReference type="EMBL" id="OCB77032.1"/>
    </source>
</evidence>
<feature type="transmembrane region" description="Helical" evidence="5">
    <location>
        <begin position="20"/>
        <end position="41"/>
    </location>
</feature>
<evidence type="ECO:0000259" key="6">
    <source>
        <dbReference type="Pfam" id="PF06271"/>
    </source>
</evidence>
<organism evidence="7 8">
    <name type="scientific">Flavobacterium piscis</name>
    <dbReference type="NCBI Taxonomy" id="1114874"/>
    <lineage>
        <taxon>Bacteria</taxon>
        <taxon>Pseudomonadati</taxon>
        <taxon>Bacteroidota</taxon>
        <taxon>Flavobacteriia</taxon>
        <taxon>Flavobacteriales</taxon>
        <taxon>Flavobacteriaceae</taxon>
        <taxon>Flavobacterium</taxon>
    </lineage>
</organism>
<dbReference type="PANTHER" id="PTHR38480:SF1">
    <property type="entry name" value="SLR0254 PROTEIN"/>
    <property type="match status" value="1"/>
</dbReference>
<keyword evidence="4 5" id="KW-0472">Membrane</keyword>